<sequence length="591" mass="65464">MKCHVPEISWHSRDPILSIDFQPSNDKHRRLASCDANVIIWKQVEKNPGDVFDDTIENKEHWVAQKVLRGHIDDVCDICWSPDNIYLLSGSVDNSAIIWNVEKGKKTSLLNENKGFVQGVAWDPRDTYFATLSSDRALRIFKVSNKKVAYKIHKAVVPHEGLSDKEKGTRLFYDDTLKSFCRRLAFSPDGELLVAPCGIIEQDSGRVVNTVYVFARSDLSEPAYYLPIGEKPSLVIRFCPMFFKLQTPGANDDGSSKEEFEEPLISLPYRMVFAVATQKAILLYDTQRSAPFAHISNIHYTRLSDLTWSSDGRVLAASSTDGYCSLITFGEKELGEVYDGSFPYKETVENNSDSPSGSKSNSPSEPKNNPVRKKDIFRNNRRKSAISKITGDAAKARTSPCMVKTPGDVIVIDDDDVICNQKSSEQSNGNAELLLEDRKCNGVTFGECQQTRRDSSEQELRSIVEDAATSKDKALHQNGSSGGGGLVNVHTKDKPVNEAITDVKMDLGEPEQESSIEIQSSKKISEANTAAQVGSDFSSGQDCEMAASDKGEDRQQSPDSSSAKPELGKLTDRPKKAPRRVQLVTLCTKKL</sequence>
<gene>
    <name evidence="1" type="ORF">HPB50_006037</name>
</gene>
<evidence type="ECO:0000313" key="1">
    <source>
        <dbReference type="EMBL" id="KAH6927588.1"/>
    </source>
</evidence>
<reference evidence="1" key="1">
    <citation type="submission" date="2020-05" db="EMBL/GenBank/DDBJ databases">
        <title>Large-scale comparative analyses of tick genomes elucidate their genetic diversity and vector capacities.</title>
        <authorList>
            <person name="Jia N."/>
            <person name="Wang J."/>
            <person name="Shi W."/>
            <person name="Du L."/>
            <person name="Sun Y."/>
            <person name="Zhan W."/>
            <person name="Jiang J."/>
            <person name="Wang Q."/>
            <person name="Zhang B."/>
            <person name="Ji P."/>
            <person name="Sakyi L.B."/>
            <person name="Cui X."/>
            <person name="Yuan T."/>
            <person name="Jiang B."/>
            <person name="Yang W."/>
            <person name="Lam T.T.-Y."/>
            <person name="Chang Q."/>
            <person name="Ding S."/>
            <person name="Wang X."/>
            <person name="Zhu J."/>
            <person name="Ruan X."/>
            <person name="Zhao L."/>
            <person name="Wei J."/>
            <person name="Que T."/>
            <person name="Du C."/>
            <person name="Cheng J."/>
            <person name="Dai P."/>
            <person name="Han X."/>
            <person name="Huang E."/>
            <person name="Gao Y."/>
            <person name="Liu J."/>
            <person name="Shao H."/>
            <person name="Ye R."/>
            <person name="Li L."/>
            <person name="Wei W."/>
            <person name="Wang X."/>
            <person name="Wang C."/>
            <person name="Yang T."/>
            <person name="Huo Q."/>
            <person name="Li W."/>
            <person name="Guo W."/>
            <person name="Chen H."/>
            <person name="Zhou L."/>
            <person name="Ni X."/>
            <person name="Tian J."/>
            <person name="Zhou Y."/>
            <person name="Sheng Y."/>
            <person name="Liu T."/>
            <person name="Pan Y."/>
            <person name="Xia L."/>
            <person name="Li J."/>
            <person name="Zhao F."/>
            <person name="Cao W."/>
        </authorList>
    </citation>
    <scope>NUCLEOTIDE SEQUENCE</scope>
    <source>
        <strain evidence="1">Hyas-2018</strain>
    </source>
</reference>
<organism evidence="1 2">
    <name type="scientific">Hyalomma asiaticum</name>
    <name type="common">Tick</name>
    <dbReference type="NCBI Taxonomy" id="266040"/>
    <lineage>
        <taxon>Eukaryota</taxon>
        <taxon>Metazoa</taxon>
        <taxon>Ecdysozoa</taxon>
        <taxon>Arthropoda</taxon>
        <taxon>Chelicerata</taxon>
        <taxon>Arachnida</taxon>
        <taxon>Acari</taxon>
        <taxon>Parasitiformes</taxon>
        <taxon>Ixodida</taxon>
        <taxon>Ixodoidea</taxon>
        <taxon>Ixodidae</taxon>
        <taxon>Hyalomminae</taxon>
        <taxon>Hyalomma</taxon>
    </lineage>
</organism>
<accession>A0ACB7S1R9</accession>
<dbReference type="EMBL" id="CM023486">
    <property type="protein sequence ID" value="KAH6927588.1"/>
    <property type="molecule type" value="Genomic_DNA"/>
</dbReference>
<proteinExistence type="predicted"/>
<protein>
    <submittedName>
        <fullName evidence="1">Uncharacterized protein</fullName>
    </submittedName>
</protein>
<comment type="caution">
    <text evidence="1">The sequence shown here is derived from an EMBL/GenBank/DDBJ whole genome shotgun (WGS) entry which is preliminary data.</text>
</comment>
<name>A0ACB7S1R9_HYAAI</name>
<dbReference type="Proteomes" id="UP000821845">
    <property type="component" value="Chromosome 6"/>
</dbReference>
<keyword evidence="2" id="KW-1185">Reference proteome</keyword>
<evidence type="ECO:0000313" key="2">
    <source>
        <dbReference type="Proteomes" id="UP000821845"/>
    </source>
</evidence>